<dbReference type="AlphaFoldDB" id="A0A397SAX0"/>
<dbReference type="Pfam" id="PF07714">
    <property type="entry name" value="PK_Tyr_Ser-Thr"/>
    <property type="match status" value="1"/>
</dbReference>
<name>A0A397SAX0_9GLOM</name>
<reference evidence="2 4" key="1">
    <citation type="submission" date="2018-06" db="EMBL/GenBank/DDBJ databases">
        <title>Comparative genomics reveals the genomic features of Rhizophagus irregularis, R. cerebriforme, R. diaphanum and Gigaspora rosea, and their symbiotic lifestyle signature.</title>
        <authorList>
            <person name="Morin E."/>
            <person name="San Clemente H."/>
            <person name="Chen E.C.H."/>
            <person name="De La Providencia I."/>
            <person name="Hainaut M."/>
            <person name="Kuo A."/>
            <person name="Kohler A."/>
            <person name="Murat C."/>
            <person name="Tang N."/>
            <person name="Roy S."/>
            <person name="Loubradou J."/>
            <person name="Henrissat B."/>
            <person name="Grigoriev I.V."/>
            <person name="Corradi N."/>
            <person name="Roux C."/>
            <person name="Martin F.M."/>
        </authorList>
    </citation>
    <scope>NUCLEOTIDE SEQUENCE [LARGE SCALE GENOMIC DNA]</scope>
    <source>
        <strain evidence="2 4">DAOM 227022</strain>
    </source>
</reference>
<protein>
    <recommendedName>
        <fullName evidence="1">Serine-threonine/tyrosine-protein kinase catalytic domain-containing protein</fullName>
    </recommendedName>
</protein>
<dbReference type="Gene3D" id="1.10.510.10">
    <property type="entry name" value="Transferase(Phosphotransferase) domain 1"/>
    <property type="match status" value="1"/>
</dbReference>
<evidence type="ECO:0000313" key="3">
    <source>
        <dbReference type="EMBL" id="RIA81467.1"/>
    </source>
</evidence>
<feature type="domain" description="Serine-threonine/tyrosine-protein kinase catalytic" evidence="1">
    <location>
        <begin position="1"/>
        <end position="64"/>
    </location>
</feature>
<proteinExistence type="predicted"/>
<sequence>MWEMCTHQPPFNERPHDENLALDVCLGERPEIVEGTPQCLEKLMKKCWDANPSKRPTAEEIFTMLKSWYTDVSQMNPTIYYSDFKAADNWRKASLLDDQNMLPIKYHPNAYYYSRNLKFSTLPKAINDPTTVNR</sequence>
<dbReference type="InterPro" id="IPR011009">
    <property type="entry name" value="Kinase-like_dom_sf"/>
</dbReference>
<organism evidence="2 4">
    <name type="scientific">Glomus cerebriforme</name>
    <dbReference type="NCBI Taxonomy" id="658196"/>
    <lineage>
        <taxon>Eukaryota</taxon>
        <taxon>Fungi</taxon>
        <taxon>Fungi incertae sedis</taxon>
        <taxon>Mucoromycota</taxon>
        <taxon>Glomeromycotina</taxon>
        <taxon>Glomeromycetes</taxon>
        <taxon>Glomerales</taxon>
        <taxon>Glomeraceae</taxon>
        <taxon>Glomus</taxon>
    </lineage>
</organism>
<dbReference type="OrthoDB" id="2432631at2759"/>
<dbReference type="GO" id="GO:0004674">
    <property type="term" value="F:protein serine/threonine kinase activity"/>
    <property type="evidence" value="ECO:0007669"/>
    <property type="project" value="TreeGrafter"/>
</dbReference>
<dbReference type="EMBL" id="QKYT01000840">
    <property type="protein sequence ID" value="RIA81147.1"/>
    <property type="molecule type" value="Genomic_DNA"/>
</dbReference>
<evidence type="ECO:0000313" key="2">
    <source>
        <dbReference type="EMBL" id="RIA81147.1"/>
    </source>
</evidence>
<evidence type="ECO:0000313" key="4">
    <source>
        <dbReference type="Proteomes" id="UP000265703"/>
    </source>
</evidence>
<dbReference type="EMBL" id="QKYT01000793">
    <property type="protein sequence ID" value="RIA81467.1"/>
    <property type="molecule type" value="Genomic_DNA"/>
</dbReference>
<keyword evidence="4" id="KW-1185">Reference proteome</keyword>
<gene>
    <name evidence="3" type="ORF">C1645_717017</name>
    <name evidence="2" type="ORF">C1645_717151</name>
</gene>
<comment type="caution">
    <text evidence="2">The sequence shown here is derived from an EMBL/GenBank/DDBJ whole genome shotgun (WGS) entry which is preliminary data.</text>
</comment>
<accession>A0A397SAX0</accession>
<dbReference type="SUPFAM" id="SSF56112">
    <property type="entry name" value="Protein kinase-like (PK-like)"/>
    <property type="match status" value="1"/>
</dbReference>
<evidence type="ECO:0000259" key="1">
    <source>
        <dbReference type="Pfam" id="PF07714"/>
    </source>
</evidence>
<dbReference type="PANTHER" id="PTHR44329">
    <property type="entry name" value="SERINE/THREONINE-PROTEIN KINASE TNNI3K-RELATED"/>
    <property type="match status" value="1"/>
</dbReference>
<dbReference type="InterPro" id="IPR001245">
    <property type="entry name" value="Ser-Thr/Tyr_kinase_cat_dom"/>
</dbReference>
<dbReference type="PANTHER" id="PTHR44329:SF214">
    <property type="entry name" value="PROTEIN KINASE DOMAIN-CONTAINING PROTEIN"/>
    <property type="match status" value="1"/>
</dbReference>
<dbReference type="InterPro" id="IPR051681">
    <property type="entry name" value="Ser/Thr_Kinases-Pseudokinases"/>
</dbReference>
<dbReference type="Proteomes" id="UP000265703">
    <property type="component" value="Unassembled WGS sequence"/>
</dbReference>